<keyword evidence="2" id="KW-0812">Transmembrane</keyword>
<dbReference type="Gene3D" id="3.10.310.50">
    <property type="match status" value="1"/>
</dbReference>
<evidence type="ECO:0000256" key="2">
    <source>
        <dbReference type="SAM" id="Phobius"/>
    </source>
</evidence>
<keyword evidence="5" id="KW-1185">Reference proteome</keyword>
<feature type="transmembrane region" description="Helical" evidence="2">
    <location>
        <begin position="44"/>
        <end position="63"/>
    </location>
</feature>
<evidence type="ECO:0000313" key="4">
    <source>
        <dbReference type="EMBL" id="NGP77040.1"/>
    </source>
</evidence>
<gene>
    <name evidence="4" type="ORF">G3570_10380</name>
</gene>
<name>A0A6M1SVP6_9BACT</name>
<feature type="transmembrane region" description="Helical" evidence="2">
    <location>
        <begin position="218"/>
        <end position="236"/>
    </location>
</feature>
<dbReference type="Pfam" id="PF04536">
    <property type="entry name" value="TPM_phosphatase"/>
    <property type="match status" value="1"/>
</dbReference>
<organism evidence="4 5">
    <name type="scientific">Halalkalibaculum roseum</name>
    <dbReference type="NCBI Taxonomy" id="2709311"/>
    <lineage>
        <taxon>Bacteria</taxon>
        <taxon>Pseudomonadati</taxon>
        <taxon>Balneolota</taxon>
        <taxon>Balneolia</taxon>
        <taxon>Balneolales</taxon>
        <taxon>Balneolaceae</taxon>
        <taxon>Halalkalibaculum</taxon>
    </lineage>
</organism>
<dbReference type="PANTHER" id="PTHR30373:SF2">
    <property type="entry name" value="UPF0603 PROTEIN YGCG"/>
    <property type="match status" value="1"/>
</dbReference>
<dbReference type="EMBL" id="JAALLT010000003">
    <property type="protein sequence ID" value="NGP77040.1"/>
    <property type="molecule type" value="Genomic_DNA"/>
</dbReference>
<sequence>MKSSTFGKQSNNSKAAKSQKYSTEQVAGPITISQSFHQNRVTQILRRYLSVLVFLLIPLTLIAQDFPSESTGMVSDFANVFTSSEQQRLETKLRNYRDSTTNVIAVATLPDLKGYDIQQVGTELFNEWRMWHEERYNGVLLLIAPNERKVRIEVGYGLEGAITDAMSSRIIREVITPEFRSGNFYAGIDKATTIMIDLAEGEFEGRMPESSSSGEDDLVSTIIFILFIFYVIYSIFRRGGGGRGKRRRRTLGSGGFIWVGGGSSGGFSGGGGGGFGGFSGGGGFGSGGGGASGGW</sequence>
<evidence type="ECO:0000313" key="5">
    <source>
        <dbReference type="Proteomes" id="UP000473278"/>
    </source>
</evidence>
<dbReference type="Proteomes" id="UP000473278">
    <property type="component" value="Unassembled WGS sequence"/>
</dbReference>
<reference evidence="4 5" key="1">
    <citation type="submission" date="2020-02" db="EMBL/GenBank/DDBJ databases">
        <title>Balneolaceae bacterium YR4-1, complete genome.</title>
        <authorList>
            <person name="Li Y."/>
            <person name="Wu S."/>
        </authorList>
    </citation>
    <scope>NUCLEOTIDE SEQUENCE [LARGE SCALE GENOMIC DNA]</scope>
    <source>
        <strain evidence="4 5">YR4-1</strain>
    </source>
</reference>
<evidence type="ECO:0000256" key="1">
    <source>
        <dbReference type="SAM" id="MobiDB-lite"/>
    </source>
</evidence>
<keyword evidence="2" id="KW-0472">Membrane</keyword>
<feature type="region of interest" description="Disordered" evidence="1">
    <location>
        <begin position="1"/>
        <end position="20"/>
    </location>
</feature>
<accession>A0A6M1SVP6</accession>
<dbReference type="AlphaFoldDB" id="A0A6M1SVP6"/>
<evidence type="ECO:0000259" key="3">
    <source>
        <dbReference type="Pfam" id="PF04536"/>
    </source>
</evidence>
<proteinExistence type="predicted"/>
<keyword evidence="2" id="KW-1133">Transmembrane helix</keyword>
<feature type="domain" description="TPM" evidence="3">
    <location>
        <begin position="74"/>
        <end position="196"/>
    </location>
</feature>
<protein>
    <submittedName>
        <fullName evidence="4">TPM domain-containing protein</fullName>
    </submittedName>
</protein>
<dbReference type="RefSeq" id="WP_165142020.1">
    <property type="nucleotide sequence ID" value="NZ_JAALLT010000003.1"/>
</dbReference>
<dbReference type="InterPro" id="IPR007621">
    <property type="entry name" value="TPM_dom"/>
</dbReference>
<dbReference type="PANTHER" id="PTHR30373">
    <property type="entry name" value="UPF0603 PROTEIN YGCG"/>
    <property type="match status" value="1"/>
</dbReference>
<comment type="caution">
    <text evidence="4">The sequence shown here is derived from an EMBL/GenBank/DDBJ whole genome shotgun (WGS) entry which is preliminary data.</text>
</comment>